<dbReference type="Pfam" id="PF05724">
    <property type="entry name" value="TPMT"/>
    <property type="match status" value="1"/>
</dbReference>
<sequence>MSATNESTDQNLPSWELAWKTGSTHWDVGESQPSLKEAIKSSGIDFPRTGRALVPGCGSGYDVEYISIALGLDTLGLEVAETAIKKARELIEKAKPLHPGIVANIVNQDFFAFDPPEREHFELVYDHMFFGAIPHSMRNEWGKQMAKLIKPGGHLVTIAFPLFPEFEGGPPPYIKPEHYEEVLHSNFVKVLDKIPEASSASHEGKERLMIWRRL</sequence>
<dbReference type="HOGENOM" id="CLU_056435_1_1_1"/>
<name>A0A067T9C0_GALM3</name>
<dbReference type="AlphaFoldDB" id="A0A067T9C0"/>
<dbReference type="PANTHER" id="PTHR32183:SF11">
    <property type="entry name" value="THIOL METHYLTRANSFERASE 2-RELATED"/>
    <property type="match status" value="1"/>
</dbReference>
<dbReference type="PROSITE" id="PS51585">
    <property type="entry name" value="SAM_MT_TPMT"/>
    <property type="match status" value="1"/>
</dbReference>
<protein>
    <recommendedName>
        <fullName evidence="7">Methyltransferase domain-containing protein</fullName>
    </recommendedName>
</protein>
<evidence type="ECO:0000256" key="3">
    <source>
        <dbReference type="ARBA" id="ARBA00022679"/>
    </source>
</evidence>
<keyword evidence="3" id="KW-0808">Transferase</keyword>
<evidence type="ECO:0000256" key="1">
    <source>
        <dbReference type="ARBA" id="ARBA00022553"/>
    </source>
</evidence>
<dbReference type="Gene3D" id="3.40.50.150">
    <property type="entry name" value="Vaccinia Virus protein VP39"/>
    <property type="match status" value="1"/>
</dbReference>
<keyword evidence="2" id="KW-0489">Methyltransferase</keyword>
<evidence type="ECO:0000313" key="5">
    <source>
        <dbReference type="EMBL" id="KDR76474.1"/>
    </source>
</evidence>
<dbReference type="CDD" id="cd02440">
    <property type="entry name" value="AdoMet_MTases"/>
    <property type="match status" value="1"/>
</dbReference>
<proteinExistence type="predicted"/>
<dbReference type="InterPro" id="IPR029063">
    <property type="entry name" value="SAM-dependent_MTases_sf"/>
</dbReference>
<dbReference type="GO" id="GO:0008757">
    <property type="term" value="F:S-adenosylmethionine-dependent methyltransferase activity"/>
    <property type="evidence" value="ECO:0007669"/>
    <property type="project" value="InterPro"/>
</dbReference>
<dbReference type="SUPFAM" id="SSF53335">
    <property type="entry name" value="S-adenosyl-L-methionine-dependent methyltransferases"/>
    <property type="match status" value="1"/>
</dbReference>
<reference evidence="6" key="1">
    <citation type="journal article" date="2014" name="Proc. Natl. Acad. Sci. U.S.A.">
        <title>Extensive sampling of basidiomycete genomes demonstrates inadequacy of the white-rot/brown-rot paradigm for wood decay fungi.</title>
        <authorList>
            <person name="Riley R."/>
            <person name="Salamov A.A."/>
            <person name="Brown D.W."/>
            <person name="Nagy L.G."/>
            <person name="Floudas D."/>
            <person name="Held B.W."/>
            <person name="Levasseur A."/>
            <person name="Lombard V."/>
            <person name="Morin E."/>
            <person name="Otillar R."/>
            <person name="Lindquist E.A."/>
            <person name="Sun H."/>
            <person name="LaButti K.M."/>
            <person name="Schmutz J."/>
            <person name="Jabbour D."/>
            <person name="Luo H."/>
            <person name="Baker S.E."/>
            <person name="Pisabarro A.G."/>
            <person name="Walton J.D."/>
            <person name="Blanchette R.A."/>
            <person name="Henrissat B."/>
            <person name="Martin F."/>
            <person name="Cullen D."/>
            <person name="Hibbett D.S."/>
            <person name="Grigoriev I.V."/>
        </authorList>
    </citation>
    <scope>NUCLEOTIDE SEQUENCE [LARGE SCALE GENOMIC DNA]</scope>
    <source>
        <strain evidence="6">CBS 339.88</strain>
    </source>
</reference>
<accession>A0A067T9C0</accession>
<evidence type="ECO:0000256" key="4">
    <source>
        <dbReference type="ARBA" id="ARBA00022691"/>
    </source>
</evidence>
<evidence type="ECO:0000313" key="6">
    <source>
        <dbReference type="Proteomes" id="UP000027222"/>
    </source>
</evidence>
<keyword evidence="6" id="KW-1185">Reference proteome</keyword>
<dbReference type="GO" id="GO:0032259">
    <property type="term" value="P:methylation"/>
    <property type="evidence" value="ECO:0007669"/>
    <property type="project" value="UniProtKB-KW"/>
</dbReference>
<gene>
    <name evidence="5" type="ORF">GALMADRAFT_1328186</name>
</gene>
<dbReference type="STRING" id="685588.A0A067T9C0"/>
<dbReference type="OrthoDB" id="276151at2759"/>
<dbReference type="Proteomes" id="UP000027222">
    <property type="component" value="Unassembled WGS sequence"/>
</dbReference>
<organism evidence="5 6">
    <name type="scientific">Galerina marginata (strain CBS 339.88)</name>
    <dbReference type="NCBI Taxonomy" id="685588"/>
    <lineage>
        <taxon>Eukaryota</taxon>
        <taxon>Fungi</taxon>
        <taxon>Dikarya</taxon>
        <taxon>Basidiomycota</taxon>
        <taxon>Agaricomycotina</taxon>
        <taxon>Agaricomycetes</taxon>
        <taxon>Agaricomycetidae</taxon>
        <taxon>Agaricales</taxon>
        <taxon>Agaricineae</taxon>
        <taxon>Strophariaceae</taxon>
        <taxon>Galerina</taxon>
    </lineage>
</organism>
<keyword evidence="1" id="KW-0597">Phosphoprotein</keyword>
<dbReference type="PANTHER" id="PTHR32183">
    <property type="match status" value="1"/>
</dbReference>
<dbReference type="InterPro" id="IPR008854">
    <property type="entry name" value="TPMT"/>
</dbReference>
<evidence type="ECO:0008006" key="7">
    <source>
        <dbReference type="Google" id="ProtNLM"/>
    </source>
</evidence>
<keyword evidence="4" id="KW-0949">S-adenosyl-L-methionine</keyword>
<dbReference type="EMBL" id="KL142378">
    <property type="protein sequence ID" value="KDR76474.1"/>
    <property type="molecule type" value="Genomic_DNA"/>
</dbReference>
<evidence type="ECO:0000256" key="2">
    <source>
        <dbReference type="ARBA" id="ARBA00022603"/>
    </source>
</evidence>